<gene>
    <name evidence="2" type="ORF">SEA_OMAR_58</name>
</gene>
<keyword evidence="1" id="KW-1133">Transmembrane helix</keyword>
<keyword evidence="3" id="KW-1185">Reference proteome</keyword>
<evidence type="ECO:0008006" key="4">
    <source>
        <dbReference type="Google" id="ProtNLM"/>
    </source>
</evidence>
<evidence type="ECO:0000256" key="1">
    <source>
        <dbReference type="SAM" id="Phobius"/>
    </source>
</evidence>
<reference evidence="3" key="1">
    <citation type="submission" date="2017-11" db="EMBL/GenBank/DDBJ databases">
        <authorList>
            <person name="Han C.G."/>
        </authorList>
    </citation>
    <scope>NUCLEOTIDE SEQUENCE [LARGE SCALE GENOMIC DNA]</scope>
</reference>
<keyword evidence="1" id="KW-0812">Transmembrane</keyword>
<evidence type="ECO:0000313" key="3">
    <source>
        <dbReference type="Proteomes" id="UP000241892"/>
    </source>
</evidence>
<evidence type="ECO:0000313" key="2">
    <source>
        <dbReference type="EMBL" id="AUG87242.1"/>
    </source>
</evidence>
<dbReference type="EMBL" id="MG593802">
    <property type="protein sequence ID" value="AUG87242.1"/>
    <property type="molecule type" value="Genomic_DNA"/>
</dbReference>
<sequence>MRDDRYPIAVFVIAVFILGCLTGAVITDHAWKTETNQKQEAPTP</sequence>
<keyword evidence="1" id="KW-0472">Membrane</keyword>
<proteinExistence type="predicted"/>
<feature type="transmembrane region" description="Helical" evidence="1">
    <location>
        <begin position="6"/>
        <end position="26"/>
    </location>
</feature>
<accession>A0A2H5BLQ8</accession>
<dbReference type="Proteomes" id="UP000241892">
    <property type="component" value="Segment"/>
</dbReference>
<protein>
    <recommendedName>
        <fullName evidence="4">Lipoprotein</fullName>
    </recommendedName>
</protein>
<dbReference type="PROSITE" id="PS51257">
    <property type="entry name" value="PROKAR_LIPOPROTEIN"/>
    <property type="match status" value="1"/>
</dbReference>
<organism evidence="2 3">
    <name type="scientific">Streptomyces phage Omar</name>
    <dbReference type="NCBI Taxonomy" id="2059882"/>
    <lineage>
        <taxon>Viruses</taxon>
        <taxon>Duplodnaviria</taxon>
        <taxon>Heunggongvirae</taxon>
        <taxon>Uroviricota</taxon>
        <taxon>Caudoviricetes</taxon>
        <taxon>Arquatrovirinae</taxon>
        <taxon>Omarvirus</taxon>
        <taxon>Omarvirus omar</taxon>
    </lineage>
</organism>
<name>A0A2H5BLQ8_9CAUD</name>